<dbReference type="InterPro" id="IPR037066">
    <property type="entry name" value="Plug_dom_sf"/>
</dbReference>
<dbReference type="Pfam" id="PF00593">
    <property type="entry name" value="TonB_dep_Rec_b-barrel"/>
    <property type="match status" value="1"/>
</dbReference>
<dbReference type="NCBIfam" id="TIGR01783">
    <property type="entry name" value="TonB-siderophor"/>
    <property type="match status" value="1"/>
</dbReference>
<organism evidence="14 15">
    <name type="scientific">Acinetobacter stercoris</name>
    <dbReference type="NCBI Taxonomy" id="2126983"/>
    <lineage>
        <taxon>Bacteria</taxon>
        <taxon>Pseudomonadati</taxon>
        <taxon>Pseudomonadota</taxon>
        <taxon>Gammaproteobacteria</taxon>
        <taxon>Moraxellales</taxon>
        <taxon>Moraxellaceae</taxon>
        <taxon>Acinetobacter</taxon>
    </lineage>
</organism>
<evidence type="ECO:0000256" key="10">
    <source>
        <dbReference type="PROSITE-ProRule" id="PRU01360"/>
    </source>
</evidence>
<dbReference type="GO" id="GO:0009279">
    <property type="term" value="C:cell outer membrane"/>
    <property type="evidence" value="ECO:0007669"/>
    <property type="project" value="UniProtKB-SubCell"/>
</dbReference>
<evidence type="ECO:0000256" key="6">
    <source>
        <dbReference type="ARBA" id="ARBA00023077"/>
    </source>
</evidence>
<evidence type="ECO:0000256" key="7">
    <source>
        <dbReference type="ARBA" id="ARBA00023136"/>
    </source>
</evidence>
<dbReference type="OrthoDB" id="127311at2"/>
<dbReference type="GO" id="GO:0015344">
    <property type="term" value="F:siderophore uptake transmembrane transporter activity"/>
    <property type="evidence" value="ECO:0007669"/>
    <property type="project" value="TreeGrafter"/>
</dbReference>
<dbReference type="Gene3D" id="2.170.130.10">
    <property type="entry name" value="TonB-dependent receptor, plug domain"/>
    <property type="match status" value="1"/>
</dbReference>
<dbReference type="InterPro" id="IPR000531">
    <property type="entry name" value="Beta-barrel_TonB"/>
</dbReference>
<keyword evidence="7 10" id="KW-0472">Membrane</keyword>
<dbReference type="SUPFAM" id="SSF56935">
    <property type="entry name" value="Porins"/>
    <property type="match status" value="1"/>
</dbReference>
<proteinExistence type="inferred from homology"/>
<reference evidence="15" key="1">
    <citation type="submission" date="2018-03" db="EMBL/GenBank/DDBJ databases">
        <authorList>
            <person name="Blom J."/>
        </authorList>
    </citation>
    <scope>NUCLEOTIDE SEQUENCE [LARGE SCALE GENOMIC DNA]</scope>
    <source>
        <strain evidence="15">KPC-SM-21</strain>
    </source>
</reference>
<dbReference type="RefSeq" id="WP_121973235.1">
    <property type="nucleotide sequence ID" value="NZ_OOGT01000026.1"/>
</dbReference>
<evidence type="ECO:0000313" key="14">
    <source>
        <dbReference type="EMBL" id="SPL69717.1"/>
    </source>
</evidence>
<dbReference type="GO" id="GO:0015891">
    <property type="term" value="P:siderophore transport"/>
    <property type="evidence" value="ECO:0007669"/>
    <property type="project" value="InterPro"/>
</dbReference>
<evidence type="ECO:0000256" key="4">
    <source>
        <dbReference type="ARBA" id="ARBA00022452"/>
    </source>
</evidence>
<protein>
    <submittedName>
        <fullName evidence="14">Putative TonB-dependent receptor BfrD</fullName>
    </submittedName>
</protein>
<dbReference type="PANTHER" id="PTHR32552:SF84">
    <property type="entry name" value="TONB-DEPENDENT RECEPTOR-RELATED"/>
    <property type="match status" value="1"/>
</dbReference>
<dbReference type="Gene3D" id="2.40.170.20">
    <property type="entry name" value="TonB-dependent receptor, beta-barrel domain"/>
    <property type="match status" value="1"/>
</dbReference>
<dbReference type="InterPro" id="IPR036942">
    <property type="entry name" value="Beta-barrel_TonB_sf"/>
</dbReference>
<dbReference type="Proteomes" id="UP000245974">
    <property type="component" value="Unassembled WGS sequence"/>
</dbReference>
<evidence type="ECO:0000313" key="15">
    <source>
        <dbReference type="Proteomes" id="UP000245974"/>
    </source>
</evidence>
<evidence type="ECO:0000256" key="11">
    <source>
        <dbReference type="RuleBase" id="RU003357"/>
    </source>
</evidence>
<evidence type="ECO:0000256" key="9">
    <source>
        <dbReference type="ARBA" id="ARBA00023237"/>
    </source>
</evidence>
<evidence type="ECO:0000259" key="12">
    <source>
        <dbReference type="Pfam" id="PF00593"/>
    </source>
</evidence>
<evidence type="ECO:0000256" key="3">
    <source>
        <dbReference type="ARBA" id="ARBA00022448"/>
    </source>
</evidence>
<dbReference type="Pfam" id="PF07715">
    <property type="entry name" value="Plug"/>
    <property type="match status" value="1"/>
</dbReference>
<sequence>MLFIQSNISSREIKSHVQKNILCVVNTQSENETQVKISQKTVLAEDPAIKTIRLVFSASLLGFIPFSSLSFAAENETVNGLLETQSEVAQLPSIKMTAQEDGQRQLLYLNQISHVGSGLKLTAKETPATVETYTQEQMQQKGLRTVKDAFANITGAIVGNVPGNPAVLSMRGFSDSAVSVLQDGIRISDSTMMMRDLDSWKYEKIEVLKGPASVLYGLGSLGGTVNMITRKPSLDGDETDGMLSYGSFNTVRAAISTNQKLDESTALLLQASYSDSDSLYDIDHQDTKKVSVGSGLLYQPNDDLSMLFSVDHDYDKADSTYQGSPLLPASVAKRPGNILKSADGLVLDKSLRHINYNPEGAYSSSESTTVNWKTDYKLTPNWTLNNVMTYFKATRDFFEAPDQNYDKDLKLFKRNVERITHNHEFWSNRLSLSNDVNLFGKYRNRLSIGTEYNHTNLTSLRQFADFTDVDPFAPDVGIMPSGGDPIWGKDNEGSSNSVHKSKVDTIAVFAEDAFNLTPDWLIVGGARFEHLDAKRDVINLHNNNTEKFNPTFNPVSWRLGTIYNINPDIQIYGQYSTAVTPVNSLLLISSDDSDFKLSKGKSAELGFKTSLFGGKTDVIGSIYWIELNDILTQDPKNTLLTVQGGSQTSRGAELTASTMITPQLRADLGLAWVDAKYHGLIEDNGADRSGNRPVNVPKHVANASVNYKFNSVPVSLTAYGKYVGGFYTDTANSYFVKGHATLDASISYALKNMTFTLWGRNLSNEYYGEYSGYSPTQIFIGAPRSVELAMTFKY</sequence>
<gene>
    <name evidence="14" type="primary">bfrD_1</name>
    <name evidence="14" type="ORF">KPC_0895</name>
</gene>
<evidence type="ECO:0000259" key="13">
    <source>
        <dbReference type="Pfam" id="PF07715"/>
    </source>
</evidence>
<dbReference type="EMBL" id="OOGT01000026">
    <property type="protein sequence ID" value="SPL69717.1"/>
    <property type="molecule type" value="Genomic_DNA"/>
</dbReference>
<evidence type="ECO:0000256" key="2">
    <source>
        <dbReference type="ARBA" id="ARBA00009810"/>
    </source>
</evidence>
<dbReference type="InterPro" id="IPR012910">
    <property type="entry name" value="Plug_dom"/>
</dbReference>
<dbReference type="CDD" id="cd01347">
    <property type="entry name" value="ligand_gated_channel"/>
    <property type="match status" value="1"/>
</dbReference>
<evidence type="ECO:0000256" key="5">
    <source>
        <dbReference type="ARBA" id="ARBA00022692"/>
    </source>
</evidence>
<keyword evidence="6 11" id="KW-0798">TonB box</keyword>
<keyword evidence="3 10" id="KW-0813">Transport</keyword>
<dbReference type="PROSITE" id="PS52016">
    <property type="entry name" value="TONB_DEPENDENT_REC_3"/>
    <property type="match status" value="1"/>
</dbReference>
<evidence type="ECO:0000256" key="8">
    <source>
        <dbReference type="ARBA" id="ARBA00023170"/>
    </source>
</evidence>
<keyword evidence="8 14" id="KW-0675">Receptor</keyword>
<dbReference type="GO" id="GO:0038023">
    <property type="term" value="F:signaling receptor activity"/>
    <property type="evidence" value="ECO:0007669"/>
    <property type="project" value="InterPro"/>
</dbReference>
<keyword evidence="9 10" id="KW-0998">Cell outer membrane</keyword>
<keyword evidence="5 10" id="KW-0812">Transmembrane</keyword>
<feature type="domain" description="TonB-dependent receptor-like beta-barrel" evidence="12">
    <location>
        <begin position="357"/>
        <end position="762"/>
    </location>
</feature>
<evidence type="ECO:0000256" key="1">
    <source>
        <dbReference type="ARBA" id="ARBA00004571"/>
    </source>
</evidence>
<name>A0A2U3MWA5_9GAMM</name>
<dbReference type="InterPro" id="IPR039426">
    <property type="entry name" value="TonB-dep_rcpt-like"/>
</dbReference>
<keyword evidence="4 10" id="KW-1134">Transmembrane beta strand</keyword>
<comment type="similarity">
    <text evidence="2 10 11">Belongs to the TonB-dependent receptor family.</text>
</comment>
<keyword evidence="15" id="KW-1185">Reference proteome</keyword>
<dbReference type="InterPro" id="IPR010105">
    <property type="entry name" value="TonB_sidphr_rcpt"/>
</dbReference>
<dbReference type="PANTHER" id="PTHR32552">
    <property type="entry name" value="FERRICHROME IRON RECEPTOR-RELATED"/>
    <property type="match status" value="1"/>
</dbReference>
<dbReference type="InParanoid" id="A0A2U3MWA5"/>
<dbReference type="AlphaFoldDB" id="A0A2U3MWA5"/>
<feature type="domain" description="TonB-dependent receptor plug" evidence="13">
    <location>
        <begin position="123"/>
        <end position="224"/>
    </location>
</feature>
<accession>A0A2U3MWA5</accession>
<comment type="subcellular location">
    <subcellularLocation>
        <location evidence="1 10">Cell outer membrane</location>
        <topology evidence="1 10">Multi-pass membrane protein</topology>
    </subcellularLocation>
</comment>